<protein>
    <submittedName>
        <fullName evidence="1">Uncharacterized protein</fullName>
    </submittedName>
</protein>
<gene>
    <name evidence="1" type="ORF">A0J61_05049</name>
</gene>
<dbReference type="AlphaFoldDB" id="A0A1C7NCP6"/>
<organism evidence="1 2">
    <name type="scientific">Choanephora cucurbitarum</name>
    <dbReference type="NCBI Taxonomy" id="101091"/>
    <lineage>
        <taxon>Eukaryota</taxon>
        <taxon>Fungi</taxon>
        <taxon>Fungi incertae sedis</taxon>
        <taxon>Mucoromycota</taxon>
        <taxon>Mucoromycotina</taxon>
        <taxon>Mucoromycetes</taxon>
        <taxon>Mucorales</taxon>
        <taxon>Mucorineae</taxon>
        <taxon>Choanephoraceae</taxon>
        <taxon>Choanephoroideae</taxon>
        <taxon>Choanephora</taxon>
    </lineage>
</organism>
<proteinExistence type="predicted"/>
<dbReference type="InParanoid" id="A0A1C7NCP6"/>
<evidence type="ECO:0000313" key="1">
    <source>
        <dbReference type="EMBL" id="OBZ86902.1"/>
    </source>
</evidence>
<dbReference type="Proteomes" id="UP000093000">
    <property type="component" value="Unassembled WGS sequence"/>
</dbReference>
<comment type="caution">
    <text evidence="1">The sequence shown here is derived from an EMBL/GenBank/DDBJ whole genome shotgun (WGS) entry which is preliminary data.</text>
</comment>
<accession>A0A1C7NCP6</accession>
<name>A0A1C7NCP6_9FUNG</name>
<dbReference type="EMBL" id="LUGH01000262">
    <property type="protein sequence ID" value="OBZ86902.1"/>
    <property type="molecule type" value="Genomic_DNA"/>
</dbReference>
<reference evidence="1 2" key="1">
    <citation type="submission" date="2016-03" db="EMBL/GenBank/DDBJ databases">
        <title>Choanephora cucurbitarum.</title>
        <authorList>
            <person name="Min B."/>
            <person name="Park H."/>
            <person name="Park J.-H."/>
            <person name="Shin H.-D."/>
            <person name="Choi I.-G."/>
        </authorList>
    </citation>
    <scope>NUCLEOTIDE SEQUENCE [LARGE SCALE GENOMIC DNA]</scope>
    <source>
        <strain evidence="1 2">KUS-F28377</strain>
    </source>
</reference>
<keyword evidence="2" id="KW-1185">Reference proteome</keyword>
<sequence>MVKSLLADTAINRSYLSAQRLFALWAHYRHVAEEVPGKQLFFLPRSAVTRFHMNPTSLTNDGNISKYLNALKALAPSSPDSSLHLFRGSLPFYFLRPPDLARILFGSVVVQDNQQLLFDVVARIVKSFTAHADPLMCPIITFKALLPYRSQVPFSLARIRL</sequence>
<evidence type="ECO:0000313" key="2">
    <source>
        <dbReference type="Proteomes" id="UP000093000"/>
    </source>
</evidence>